<organism evidence="2 3">
    <name type="scientific">Leptotrombidium deliense</name>
    <dbReference type="NCBI Taxonomy" id="299467"/>
    <lineage>
        <taxon>Eukaryota</taxon>
        <taxon>Metazoa</taxon>
        <taxon>Ecdysozoa</taxon>
        <taxon>Arthropoda</taxon>
        <taxon>Chelicerata</taxon>
        <taxon>Arachnida</taxon>
        <taxon>Acari</taxon>
        <taxon>Acariformes</taxon>
        <taxon>Trombidiformes</taxon>
        <taxon>Prostigmata</taxon>
        <taxon>Anystina</taxon>
        <taxon>Parasitengona</taxon>
        <taxon>Trombiculoidea</taxon>
        <taxon>Trombiculidae</taxon>
        <taxon>Leptotrombidium</taxon>
    </lineage>
</organism>
<dbReference type="STRING" id="299467.A0A443SVJ9"/>
<dbReference type="Gene3D" id="2.60.40.10">
    <property type="entry name" value="Immunoglobulins"/>
    <property type="match status" value="1"/>
</dbReference>
<dbReference type="InterPro" id="IPR013151">
    <property type="entry name" value="Immunoglobulin_dom"/>
</dbReference>
<evidence type="ECO:0000259" key="1">
    <source>
        <dbReference type="PROSITE" id="PS50835"/>
    </source>
</evidence>
<dbReference type="EMBL" id="NCKV01000132">
    <property type="protein sequence ID" value="RWS31546.1"/>
    <property type="molecule type" value="Genomic_DNA"/>
</dbReference>
<reference evidence="2 3" key="1">
    <citation type="journal article" date="2018" name="Gigascience">
        <title>Genomes of trombidid mites reveal novel predicted allergens and laterally-transferred genes associated with secondary metabolism.</title>
        <authorList>
            <person name="Dong X."/>
            <person name="Chaisiri K."/>
            <person name="Xia D."/>
            <person name="Armstrong S.D."/>
            <person name="Fang Y."/>
            <person name="Donnelly M.J."/>
            <person name="Kadowaki T."/>
            <person name="McGarry J.W."/>
            <person name="Darby A.C."/>
            <person name="Makepeace B.L."/>
        </authorList>
    </citation>
    <scope>NUCLEOTIDE SEQUENCE [LARGE SCALE GENOMIC DNA]</scope>
    <source>
        <strain evidence="2">UoL-UT</strain>
    </source>
</reference>
<dbReference type="InterPro" id="IPR013783">
    <property type="entry name" value="Ig-like_fold"/>
</dbReference>
<proteinExistence type="predicted"/>
<comment type="caution">
    <text evidence="2">The sequence shown here is derived from an EMBL/GenBank/DDBJ whole genome shotgun (WGS) entry which is preliminary data.</text>
</comment>
<accession>A0A443SVJ9</accession>
<protein>
    <submittedName>
        <fullName evidence="2">Neuronal growth regulator 1-like protein</fullName>
    </submittedName>
</protein>
<dbReference type="PROSITE" id="PS50835">
    <property type="entry name" value="IG_LIKE"/>
    <property type="match status" value="1"/>
</dbReference>
<name>A0A443SVJ9_9ACAR</name>
<sequence length="114" mass="12868">MCATNATRIYELSIGEMANISCDVNASPSNVTFNWKFMNTREEQRKSETHSNALYAMNAQQIKYSVSTATDYGTLFCEASNRVGKTPEMCAFRILPRKGHKLDTFLMFSDAFTV</sequence>
<evidence type="ECO:0000313" key="3">
    <source>
        <dbReference type="Proteomes" id="UP000288716"/>
    </source>
</evidence>
<feature type="domain" description="Ig-like" evidence="1">
    <location>
        <begin position="15"/>
        <end position="81"/>
    </location>
</feature>
<dbReference type="SUPFAM" id="SSF48726">
    <property type="entry name" value="Immunoglobulin"/>
    <property type="match status" value="1"/>
</dbReference>
<dbReference type="PANTHER" id="PTHR23278:SF19">
    <property type="entry name" value="OBSCURIN"/>
    <property type="match status" value="1"/>
</dbReference>
<evidence type="ECO:0000313" key="2">
    <source>
        <dbReference type="EMBL" id="RWS31546.1"/>
    </source>
</evidence>
<dbReference type="VEuPathDB" id="VectorBase:LDEU000495"/>
<dbReference type="AlphaFoldDB" id="A0A443SVJ9"/>
<dbReference type="PANTHER" id="PTHR23278">
    <property type="entry name" value="SIDESTEP PROTEIN"/>
    <property type="match status" value="1"/>
</dbReference>
<dbReference type="Proteomes" id="UP000288716">
    <property type="component" value="Unassembled WGS sequence"/>
</dbReference>
<gene>
    <name evidence="2" type="ORF">B4U80_04082</name>
</gene>
<dbReference type="InterPro" id="IPR036179">
    <property type="entry name" value="Ig-like_dom_sf"/>
</dbReference>
<keyword evidence="3" id="KW-1185">Reference proteome</keyword>
<dbReference type="Pfam" id="PF00047">
    <property type="entry name" value="ig"/>
    <property type="match status" value="1"/>
</dbReference>
<dbReference type="InterPro" id="IPR007110">
    <property type="entry name" value="Ig-like_dom"/>
</dbReference>
<dbReference type="OrthoDB" id="6434226at2759"/>